<reference evidence="2" key="1">
    <citation type="journal article" date="2019" name="Int. J. Syst. Evol. Microbiol.">
        <title>The Global Catalogue of Microorganisms (GCM) 10K type strain sequencing project: providing services to taxonomists for standard genome sequencing and annotation.</title>
        <authorList>
            <consortium name="The Broad Institute Genomics Platform"/>
            <consortium name="The Broad Institute Genome Sequencing Center for Infectious Disease"/>
            <person name="Wu L."/>
            <person name="Ma J."/>
        </authorList>
    </citation>
    <scope>NUCLEOTIDE SEQUENCE [LARGE SCALE GENOMIC DNA]</scope>
    <source>
        <strain evidence="2">TISTR 932</strain>
    </source>
</reference>
<dbReference type="EMBL" id="JBHUMO010000033">
    <property type="protein sequence ID" value="MFD2728754.1"/>
    <property type="molecule type" value="Genomic_DNA"/>
</dbReference>
<accession>A0ABW5TIK3</accession>
<dbReference type="RefSeq" id="WP_379980524.1">
    <property type="nucleotide sequence ID" value="NZ_JBHUMO010000033.1"/>
</dbReference>
<gene>
    <name evidence="1" type="ORF">ACFSR0_04845</name>
</gene>
<comment type="caution">
    <text evidence="1">The sequence shown here is derived from an EMBL/GenBank/DDBJ whole genome shotgun (WGS) entry which is preliminary data.</text>
</comment>
<name>A0ABW5TIK3_9ENTE</name>
<proteinExistence type="predicted"/>
<sequence>MIHQKDLGDQLQTFLHKIDGTIATIMALDRAIRFGNDNGASVYDVGGVYGRIKVHTVQRKSA</sequence>
<evidence type="ECO:0000313" key="2">
    <source>
        <dbReference type="Proteomes" id="UP001597427"/>
    </source>
</evidence>
<evidence type="ECO:0000313" key="1">
    <source>
        <dbReference type="EMBL" id="MFD2728754.1"/>
    </source>
</evidence>
<organism evidence="1 2">
    <name type="scientific">Enterococcus camelliae</name>
    <dbReference type="NCBI Taxonomy" id="453959"/>
    <lineage>
        <taxon>Bacteria</taxon>
        <taxon>Bacillati</taxon>
        <taxon>Bacillota</taxon>
        <taxon>Bacilli</taxon>
        <taxon>Lactobacillales</taxon>
        <taxon>Enterococcaceae</taxon>
        <taxon>Enterococcus</taxon>
    </lineage>
</organism>
<dbReference type="Proteomes" id="UP001597427">
    <property type="component" value="Unassembled WGS sequence"/>
</dbReference>
<keyword evidence="2" id="KW-1185">Reference proteome</keyword>
<protein>
    <submittedName>
        <fullName evidence="1">Uncharacterized protein</fullName>
    </submittedName>
</protein>